<dbReference type="InterPro" id="IPR029063">
    <property type="entry name" value="SAM-dependent_MTases_sf"/>
</dbReference>
<evidence type="ECO:0000313" key="3">
    <source>
        <dbReference type="Proteomes" id="UP000186002"/>
    </source>
</evidence>
<dbReference type="InterPro" id="IPR019734">
    <property type="entry name" value="TPR_rpt"/>
</dbReference>
<keyword evidence="3" id="KW-1185">Reference proteome</keyword>
<dbReference type="SUPFAM" id="SSF53335">
    <property type="entry name" value="S-adenosyl-L-methionine-dependent methyltransferases"/>
    <property type="match status" value="1"/>
</dbReference>
<protein>
    <submittedName>
        <fullName evidence="2">Predicted methyltransferase, contains TPR repeat</fullName>
    </submittedName>
</protein>
<dbReference type="Proteomes" id="UP000186002">
    <property type="component" value="Unassembled WGS sequence"/>
</dbReference>
<evidence type="ECO:0000256" key="1">
    <source>
        <dbReference type="PROSITE-ProRule" id="PRU00339"/>
    </source>
</evidence>
<evidence type="ECO:0000313" key="2">
    <source>
        <dbReference type="EMBL" id="SHL50055.1"/>
    </source>
</evidence>
<dbReference type="SUPFAM" id="SSF48452">
    <property type="entry name" value="TPR-like"/>
    <property type="match status" value="1"/>
</dbReference>
<dbReference type="AlphaFoldDB" id="A0A1M7B4V8"/>
<reference evidence="2 3" key="1">
    <citation type="submission" date="2016-11" db="EMBL/GenBank/DDBJ databases">
        <authorList>
            <person name="Jaros S."/>
            <person name="Januszkiewicz K."/>
            <person name="Wedrychowicz H."/>
        </authorList>
    </citation>
    <scope>NUCLEOTIDE SEQUENCE [LARGE SCALE GENOMIC DNA]</scope>
    <source>
        <strain evidence="2 3">DSM 22153</strain>
    </source>
</reference>
<keyword evidence="2" id="KW-0489">Methyltransferase</keyword>
<gene>
    <name evidence="2" type="ORF">SAMN05444272_0731</name>
</gene>
<dbReference type="GO" id="GO:0008168">
    <property type="term" value="F:methyltransferase activity"/>
    <property type="evidence" value="ECO:0007669"/>
    <property type="project" value="UniProtKB-KW"/>
</dbReference>
<dbReference type="Pfam" id="PF13489">
    <property type="entry name" value="Methyltransf_23"/>
    <property type="match status" value="1"/>
</dbReference>
<dbReference type="RefSeq" id="WP_073008931.1">
    <property type="nucleotide sequence ID" value="NZ_FRBW01000001.1"/>
</dbReference>
<dbReference type="Gene3D" id="1.25.40.10">
    <property type="entry name" value="Tetratricopeptide repeat domain"/>
    <property type="match status" value="1"/>
</dbReference>
<sequence>MTEFDEDALAEAYNRGLELEKSGDLDGAEAAYREALSIDPSDTGGVSIRLAAMGRAPSPETMPEAYVATLFDQHADVFDDILVDQLGYCVPLLLREKVRELGLGPFERLLDLGCGTGLTGVAFDDCTGHKTGVDLSERIVELAFDREVYDDLYVGEAVSFLEEFEEEDGSLPSWDFIAATDVFPYLGAIERMMAGAANRLVPGGYFAFSTETLPEEVLGGRPYMVGRKQRFAQGEGYLRKGLDEAGFELVHLEPIVVRLEDGEPVPGHLVIARKA</sequence>
<dbReference type="InterPro" id="IPR011990">
    <property type="entry name" value="TPR-like_helical_dom_sf"/>
</dbReference>
<name>A0A1M7B4V8_9HYPH</name>
<accession>A0A1M7B4V8</accession>
<organism evidence="2 3">
    <name type="scientific">Roseibium suaedae</name>
    <dbReference type="NCBI Taxonomy" id="735517"/>
    <lineage>
        <taxon>Bacteria</taxon>
        <taxon>Pseudomonadati</taxon>
        <taxon>Pseudomonadota</taxon>
        <taxon>Alphaproteobacteria</taxon>
        <taxon>Hyphomicrobiales</taxon>
        <taxon>Stappiaceae</taxon>
        <taxon>Roseibium</taxon>
    </lineage>
</organism>
<proteinExistence type="predicted"/>
<dbReference type="OrthoDB" id="9765084at2"/>
<dbReference type="GO" id="GO:0032259">
    <property type="term" value="P:methylation"/>
    <property type="evidence" value="ECO:0007669"/>
    <property type="project" value="UniProtKB-KW"/>
</dbReference>
<keyword evidence="1" id="KW-0802">TPR repeat</keyword>
<feature type="repeat" description="TPR" evidence="1">
    <location>
        <begin position="9"/>
        <end position="42"/>
    </location>
</feature>
<dbReference type="STRING" id="735517.SAMN05444272_0731"/>
<dbReference type="EMBL" id="FRBW01000001">
    <property type="protein sequence ID" value="SHL50055.1"/>
    <property type="molecule type" value="Genomic_DNA"/>
</dbReference>
<keyword evidence="2" id="KW-0808">Transferase</keyword>
<dbReference type="PROSITE" id="PS50005">
    <property type="entry name" value="TPR"/>
    <property type="match status" value="1"/>
</dbReference>
<dbReference type="SMART" id="SM00028">
    <property type="entry name" value="TPR"/>
    <property type="match status" value="1"/>
</dbReference>
<dbReference type="Gene3D" id="3.40.50.150">
    <property type="entry name" value="Vaccinia Virus protein VP39"/>
    <property type="match status" value="1"/>
</dbReference>
<dbReference type="CDD" id="cd02440">
    <property type="entry name" value="AdoMet_MTases"/>
    <property type="match status" value="1"/>
</dbReference>
<dbReference type="Pfam" id="PF00515">
    <property type="entry name" value="TPR_1"/>
    <property type="match status" value="1"/>
</dbReference>